<accession>A0A4Z2IRL2</accession>
<keyword evidence="2" id="KW-1185">Reference proteome</keyword>
<evidence type="ECO:0000313" key="2">
    <source>
        <dbReference type="Proteomes" id="UP000314294"/>
    </source>
</evidence>
<gene>
    <name evidence="1" type="ORF">EYF80_009919</name>
</gene>
<dbReference type="AlphaFoldDB" id="A0A4Z2IRL2"/>
<comment type="caution">
    <text evidence="1">The sequence shown here is derived from an EMBL/GenBank/DDBJ whole genome shotgun (WGS) entry which is preliminary data.</text>
</comment>
<protein>
    <submittedName>
        <fullName evidence="1">Uncharacterized protein</fullName>
    </submittedName>
</protein>
<evidence type="ECO:0000313" key="1">
    <source>
        <dbReference type="EMBL" id="TNN79882.1"/>
    </source>
</evidence>
<organism evidence="1 2">
    <name type="scientific">Liparis tanakae</name>
    <name type="common">Tanaka's snailfish</name>
    <dbReference type="NCBI Taxonomy" id="230148"/>
    <lineage>
        <taxon>Eukaryota</taxon>
        <taxon>Metazoa</taxon>
        <taxon>Chordata</taxon>
        <taxon>Craniata</taxon>
        <taxon>Vertebrata</taxon>
        <taxon>Euteleostomi</taxon>
        <taxon>Actinopterygii</taxon>
        <taxon>Neopterygii</taxon>
        <taxon>Teleostei</taxon>
        <taxon>Neoteleostei</taxon>
        <taxon>Acanthomorphata</taxon>
        <taxon>Eupercaria</taxon>
        <taxon>Perciformes</taxon>
        <taxon>Cottioidei</taxon>
        <taxon>Cottales</taxon>
        <taxon>Liparidae</taxon>
        <taxon>Liparis</taxon>
    </lineage>
</organism>
<dbReference type="Proteomes" id="UP000314294">
    <property type="component" value="Unassembled WGS sequence"/>
</dbReference>
<reference evidence="1 2" key="1">
    <citation type="submission" date="2019-03" db="EMBL/GenBank/DDBJ databases">
        <title>First draft genome of Liparis tanakae, snailfish: a comprehensive survey of snailfish specific genes.</title>
        <authorList>
            <person name="Kim W."/>
            <person name="Song I."/>
            <person name="Jeong J.-H."/>
            <person name="Kim D."/>
            <person name="Kim S."/>
            <person name="Ryu S."/>
            <person name="Song J.Y."/>
            <person name="Lee S.K."/>
        </authorList>
    </citation>
    <scope>NUCLEOTIDE SEQUENCE [LARGE SCALE GENOMIC DNA]</scope>
    <source>
        <tissue evidence="1">Muscle</tissue>
    </source>
</reference>
<dbReference type="EMBL" id="SRLO01000060">
    <property type="protein sequence ID" value="TNN79882.1"/>
    <property type="molecule type" value="Genomic_DNA"/>
</dbReference>
<name>A0A4Z2IRL2_9TELE</name>
<proteinExistence type="predicted"/>
<sequence>MKCFPGEPYHRVAHLVPGGRQVDPPEELPDARLGGARASRQQNVEHARVPELPEHQAVVEAQRQLAEREREKEKEREKESWNQLSFVEKRNVCDFPEEESYSYLLGVGAETFDKFSDPPAGGGAALTWNWALMLGGFFFLCRWSSDLVMRSCSVTPLRRMPCALSRSLLLVEFRKIPSSSRAGLPVEERRPDLVLRPLQPTA</sequence>